<protein>
    <submittedName>
        <fullName evidence="2">Uncharacterized protein</fullName>
    </submittedName>
</protein>
<gene>
    <name evidence="2" type="ORF">DRW07_06045</name>
</gene>
<evidence type="ECO:0000256" key="1">
    <source>
        <dbReference type="SAM" id="MobiDB-lite"/>
    </source>
</evidence>
<feature type="region of interest" description="Disordered" evidence="1">
    <location>
        <begin position="1"/>
        <end position="62"/>
    </location>
</feature>
<proteinExistence type="predicted"/>
<sequence length="62" mass="6626">MEVGSTNAAAIAQLATEPRSTQTSQPEQRESVSLETPSQQSDSSQASNNSNERLGSRIDTFV</sequence>
<name>A0A3N5Y1N0_9ALTE</name>
<dbReference type="AlphaFoldDB" id="A0A3N5Y1N0"/>
<reference evidence="2 3" key="1">
    <citation type="submission" date="2018-11" db="EMBL/GenBank/DDBJ databases">
        <authorList>
            <person name="Ye M.-Q."/>
            <person name="Du Z.-J."/>
        </authorList>
    </citation>
    <scope>NUCLEOTIDE SEQUENCE [LARGE SCALE GENOMIC DNA]</scope>
    <source>
        <strain evidence="2 3">U0105</strain>
    </source>
</reference>
<accession>A0A3N5Y1N0</accession>
<dbReference type="Proteomes" id="UP000275281">
    <property type="component" value="Unassembled WGS sequence"/>
</dbReference>
<feature type="compositionally biased region" description="Low complexity" evidence="1">
    <location>
        <begin position="38"/>
        <end position="51"/>
    </location>
</feature>
<keyword evidence="3" id="KW-1185">Reference proteome</keyword>
<dbReference type="EMBL" id="RPOK01000002">
    <property type="protein sequence ID" value="RPJ67100.1"/>
    <property type="molecule type" value="Genomic_DNA"/>
</dbReference>
<comment type="caution">
    <text evidence="2">The sequence shown here is derived from an EMBL/GenBank/DDBJ whole genome shotgun (WGS) entry which is preliminary data.</text>
</comment>
<evidence type="ECO:0000313" key="2">
    <source>
        <dbReference type="EMBL" id="RPJ67100.1"/>
    </source>
</evidence>
<organism evidence="2 3">
    <name type="scientific">Alteromonas sediminis</name>
    <dbReference type="NCBI Taxonomy" id="2259342"/>
    <lineage>
        <taxon>Bacteria</taxon>
        <taxon>Pseudomonadati</taxon>
        <taxon>Pseudomonadota</taxon>
        <taxon>Gammaproteobacteria</taxon>
        <taxon>Alteromonadales</taxon>
        <taxon>Alteromonadaceae</taxon>
        <taxon>Alteromonas/Salinimonas group</taxon>
        <taxon>Alteromonas</taxon>
    </lineage>
</organism>
<dbReference type="RefSeq" id="WP_124027005.1">
    <property type="nucleotide sequence ID" value="NZ_JBHRSN010000015.1"/>
</dbReference>
<evidence type="ECO:0000313" key="3">
    <source>
        <dbReference type="Proteomes" id="UP000275281"/>
    </source>
</evidence>